<organism evidence="4">
    <name type="scientific">Grapevine-associated mitovirus 4</name>
    <dbReference type="NCBI Taxonomy" id="2814317"/>
    <lineage>
        <taxon>Viruses</taxon>
        <taxon>Riboviria</taxon>
        <taxon>Orthornavirae</taxon>
        <taxon>Lenarviricota</taxon>
        <taxon>Howeltoviricetes</taxon>
        <taxon>Cryppavirales</taxon>
        <taxon>Mitoviridae</taxon>
        <taxon>Mitovirus</taxon>
    </lineage>
</organism>
<dbReference type="Pfam" id="PF05919">
    <property type="entry name" value="Mitovir_RNA_pol"/>
    <property type="match status" value="1"/>
</dbReference>
<evidence type="ECO:0000256" key="2">
    <source>
        <dbReference type="ARBA" id="ARBA00022679"/>
    </source>
</evidence>
<dbReference type="GO" id="GO:0003968">
    <property type="term" value="F:RNA-directed RNA polymerase activity"/>
    <property type="evidence" value="ECO:0007669"/>
    <property type="project" value="UniProtKB-KW"/>
</dbReference>
<name>A0A8F5MLC6_9VIRU</name>
<dbReference type="PANTHER" id="PTHR34456:SF13">
    <property type="entry name" value="REVERSE TRANSCRIPTASE DOMAIN-CONTAINING PROTEIN"/>
    <property type="match status" value="1"/>
</dbReference>
<dbReference type="EMBL" id="MW648473">
    <property type="protein sequence ID" value="QXN75379.1"/>
    <property type="molecule type" value="Genomic_RNA"/>
</dbReference>
<protein>
    <submittedName>
        <fullName evidence="4">RNA-dependent RNA polymerase</fullName>
    </submittedName>
</protein>
<keyword evidence="1 4" id="KW-0696">RNA-directed RNA polymerase</keyword>
<evidence type="ECO:0000313" key="4">
    <source>
        <dbReference type="EMBL" id="QXN75379.1"/>
    </source>
</evidence>
<evidence type="ECO:0000256" key="3">
    <source>
        <dbReference type="ARBA" id="ARBA00022695"/>
    </source>
</evidence>
<keyword evidence="3" id="KW-0548">Nucleotidyltransferase</keyword>
<reference evidence="4" key="1">
    <citation type="submission" date="2021-02" db="EMBL/GenBank/DDBJ databases">
        <title>The hidden world within plants: metatranscriptomics unveil the complexity of wood microbiomes in grapevine.</title>
        <authorList>
            <person name="Nerva L."/>
            <person name="Garcia J.F."/>
            <person name="Favaretto F."/>
            <person name="Giudice G."/>
            <person name="Moffa L."/>
            <person name="Dario C."/>
            <person name="Riccardo V."/>
            <person name="Gambino G."/>
            <person name="Chitarra W."/>
        </authorList>
    </citation>
    <scope>NUCLEOTIDE SEQUENCE</scope>
</reference>
<sequence>MRRNRKILSDPLVWMTSKASHFAIFKSSPFTDSIVTNPLKGVNLKGMWSTHVVSLLDAARTVYRSSLFDEIKRLYGFYYPELDKFFKISLFKDKLVSMSRDLGFTPDVHPRWENSTAWDDRPLGKLSLKKEAAGKVRVFAMVDPITQWLFAPLHKFLFLILRGIPMDGTFNQLKPVYRLLRLPGIRSYFSLDLSAATDRLPISIQVGILNNLFKDFIPNFGDSWAKILVQRDYRLKSEEFDIPLTRYRYSVGQPMGALSSWAMLAYTHHFIIQVAAWEVGYRHDRLFTKYAVLGDDVVIADWKVARRYLKLLEDIGVECGLHKSILSHKGIGIEFAKSTFIDGTNVSPISLKELQVSLQDLTAWTAFAKKFGLSWDRQCRILGHGFRARQKSFSKLNHALQLVYLTNIVKASFNTEVLSLRKGSPKDFNTIYLEIFTKDVLVPMQHRLATLSRDFINFKNKTQHLLREKWDNKFPSDYWDLRSYWDEVIYASLPINTLKGVDKFGKDALRLFIAKVNDIPKWEKVPRLYWRDYSHPTFDEALNMFLKGQEWLAKVSIDSFKVDLPNKSDKRLEGKLPYQVRFFRAWSRISHKVIKQYRNNKTT</sequence>
<keyword evidence="2" id="KW-0808">Transferase</keyword>
<dbReference type="PANTHER" id="PTHR34456">
    <property type="entry name" value="MITOVIRUS RNA-DEPENDENT RNA POLYMERASE"/>
    <property type="match status" value="1"/>
</dbReference>
<dbReference type="InterPro" id="IPR008686">
    <property type="entry name" value="RNA_pol_mitovir"/>
</dbReference>
<dbReference type="InterPro" id="IPR043502">
    <property type="entry name" value="DNA/RNA_pol_sf"/>
</dbReference>
<proteinExistence type="predicted"/>
<evidence type="ECO:0000256" key="1">
    <source>
        <dbReference type="ARBA" id="ARBA00022484"/>
    </source>
</evidence>
<accession>A0A8F5MLC6</accession>
<dbReference type="SUPFAM" id="SSF56672">
    <property type="entry name" value="DNA/RNA polymerases"/>
    <property type="match status" value="1"/>
</dbReference>